<accession>A0AA49JE95</accession>
<proteinExistence type="predicted"/>
<reference evidence="2" key="2">
    <citation type="journal article" date="2024" name="Antonie Van Leeuwenhoek">
        <title>Roseihalotalea indica gen. nov., sp. nov., a halophilic Bacteroidetes from mesopelagic Southwest Indian Ocean with higher carbohydrate metabolic potential.</title>
        <authorList>
            <person name="Chen B."/>
            <person name="Zhang M."/>
            <person name="Lin D."/>
            <person name="Ye J."/>
            <person name="Tang K."/>
        </authorList>
    </citation>
    <scope>NUCLEOTIDE SEQUENCE</scope>
    <source>
        <strain evidence="2">TK19036</strain>
    </source>
</reference>
<dbReference type="PANTHER" id="PTHR34211:SF3">
    <property type="entry name" value="CALCINEURIN-LIKE METALLO-PHOSPHOESTERASE SUPERFAMILY PROTEIN"/>
    <property type="match status" value="1"/>
</dbReference>
<organism evidence="2">
    <name type="scientific">Roseihalotalea indica</name>
    <dbReference type="NCBI Taxonomy" id="2867963"/>
    <lineage>
        <taxon>Bacteria</taxon>
        <taxon>Pseudomonadati</taxon>
        <taxon>Bacteroidota</taxon>
        <taxon>Cytophagia</taxon>
        <taxon>Cytophagales</taxon>
        <taxon>Catalimonadaceae</taxon>
        <taxon>Roseihalotalea</taxon>
    </lineage>
</organism>
<dbReference type="Gene3D" id="3.60.21.10">
    <property type="match status" value="1"/>
</dbReference>
<feature type="transmembrane region" description="Helical" evidence="1">
    <location>
        <begin position="330"/>
        <end position="354"/>
    </location>
</feature>
<sequence length="571" mass="64998">MQFTPQKMVGWYQVKQLMFTGLKAILSSIFGNYSDRREIQAALSGPDMFDFSQQDELWFDYVADIGDGFNSTFSIASLLAQAHLRLDDNLTHRGSILLMGGDQVYPTPEMHEYENRMKGPYQAAFPACSDQTSPALFAIPGNHDWYDGLTNFLKIFCQERHIGQWQTHQKRSYWAVKLPHRHWIWGIDIQLNSDIDQPQKNYFADIIQQHMQPGDRVILCTAEPSWVFKDRYRQNDSYERLRFFEKRFILDNQFELVATLSGDLHHYSRYAKMVNGKETLQRITAGGGGAFLHPTHNLNKQLRKVKDENLDLKAVFPKKETSRRLGLQNFLFPFLNPSFSFFLGAFYLLLTWVLETDASRGLTSLLERLGSTDHLLSAFDAFFHVLIRSPLAFMLGLGLLAGFTWFADANAGKSRYTWIVGTLHGGSHLLVCSLLIWGFATVNLRYLNLEVISPPQVVLFALEMGLLGSVAGGVLVGLYLLLSNLVLGIHDNEAFSALQEEDYKNFLRFHLTPTQLTIYPVGIREIQKHWEPLGTQPQTFKGTLPEAHLIEAPIRLPIPIRVKDSTAVASS</sequence>
<dbReference type="SUPFAM" id="SSF56300">
    <property type="entry name" value="Metallo-dependent phosphatases"/>
    <property type="match status" value="1"/>
</dbReference>
<keyword evidence="1" id="KW-0472">Membrane</keyword>
<feature type="transmembrane region" description="Helical" evidence="1">
    <location>
        <begin position="460"/>
        <end position="482"/>
    </location>
</feature>
<reference evidence="2" key="1">
    <citation type="journal article" date="2023" name="Comput. Struct. Biotechnol. J.">
        <title>Discovery of a novel marine Bacteroidetes with a rich repertoire of carbohydrate-active enzymes.</title>
        <authorList>
            <person name="Chen B."/>
            <person name="Liu G."/>
            <person name="Chen Q."/>
            <person name="Wang H."/>
            <person name="Liu L."/>
            <person name="Tang K."/>
        </authorList>
    </citation>
    <scope>NUCLEOTIDE SEQUENCE</scope>
    <source>
        <strain evidence="2">TK19036</strain>
    </source>
</reference>
<evidence type="ECO:0000256" key="1">
    <source>
        <dbReference type="SAM" id="Phobius"/>
    </source>
</evidence>
<dbReference type="InterPro" id="IPR029052">
    <property type="entry name" value="Metallo-depent_PP-like"/>
</dbReference>
<name>A0AA49JE95_9BACT</name>
<gene>
    <name evidence="2" type="ORF">K4G66_03605</name>
</gene>
<evidence type="ECO:0000313" key="2">
    <source>
        <dbReference type="EMBL" id="WKN37793.1"/>
    </source>
</evidence>
<keyword evidence="1" id="KW-0812">Transmembrane</keyword>
<dbReference type="EMBL" id="CP120682">
    <property type="protein sequence ID" value="WKN37793.1"/>
    <property type="molecule type" value="Genomic_DNA"/>
</dbReference>
<protein>
    <submittedName>
        <fullName evidence="2">Metallophosphoesterase</fullName>
    </submittedName>
</protein>
<dbReference type="AlphaFoldDB" id="A0AA49JE95"/>
<dbReference type="PANTHER" id="PTHR34211">
    <property type="entry name" value="CALCINEURIN-LIKE METALLO-PHOSPHOESTERASE SUPERFAMILY PROTEIN"/>
    <property type="match status" value="1"/>
</dbReference>
<keyword evidence="1" id="KW-1133">Transmembrane helix</keyword>
<feature type="transmembrane region" description="Helical" evidence="1">
    <location>
        <begin position="381"/>
        <end position="406"/>
    </location>
</feature>
<feature type="transmembrane region" description="Helical" evidence="1">
    <location>
        <begin position="418"/>
        <end position="440"/>
    </location>
</feature>